<protein>
    <submittedName>
        <fullName evidence="4">Universal stress protein</fullName>
    </submittedName>
</protein>
<proteinExistence type="inferred from homology"/>
<dbReference type="PANTHER" id="PTHR46268">
    <property type="entry name" value="STRESS RESPONSE PROTEIN NHAX"/>
    <property type="match status" value="1"/>
</dbReference>
<evidence type="ECO:0000313" key="5">
    <source>
        <dbReference type="Proteomes" id="UP000509303"/>
    </source>
</evidence>
<dbReference type="InterPro" id="IPR014729">
    <property type="entry name" value="Rossmann-like_a/b/a_fold"/>
</dbReference>
<organism evidence="4 5">
    <name type="scientific">Streptomyces buecherae</name>
    <dbReference type="NCBI Taxonomy" id="2763006"/>
    <lineage>
        <taxon>Bacteria</taxon>
        <taxon>Bacillati</taxon>
        <taxon>Actinomycetota</taxon>
        <taxon>Actinomycetes</taxon>
        <taxon>Kitasatosporales</taxon>
        <taxon>Streptomycetaceae</taxon>
        <taxon>Streptomyces</taxon>
    </lineage>
</organism>
<evidence type="ECO:0000256" key="2">
    <source>
        <dbReference type="SAM" id="MobiDB-lite"/>
    </source>
</evidence>
<reference evidence="4 5" key="1">
    <citation type="submission" date="2020-06" db="EMBL/GenBank/DDBJ databases">
        <title>Genome mining for natural products.</title>
        <authorList>
            <person name="Zhang B."/>
            <person name="Shi J."/>
            <person name="Ge H."/>
        </authorList>
    </citation>
    <scope>NUCLEOTIDE SEQUENCE [LARGE SCALE GENOMIC DNA]</scope>
    <source>
        <strain evidence="4 5">NA00687</strain>
    </source>
</reference>
<name>A0A7H8N3L4_9ACTN</name>
<comment type="similarity">
    <text evidence="1">Belongs to the universal stress protein A family.</text>
</comment>
<dbReference type="PRINTS" id="PR01438">
    <property type="entry name" value="UNVRSLSTRESS"/>
</dbReference>
<dbReference type="EMBL" id="CP054929">
    <property type="protein sequence ID" value="QKW48608.1"/>
    <property type="molecule type" value="Genomic_DNA"/>
</dbReference>
<feature type="region of interest" description="Disordered" evidence="2">
    <location>
        <begin position="181"/>
        <end position="207"/>
    </location>
</feature>
<dbReference type="RefSeq" id="WP_176160324.1">
    <property type="nucleotide sequence ID" value="NZ_CP054929.1"/>
</dbReference>
<dbReference type="Gene3D" id="3.40.50.620">
    <property type="entry name" value="HUPs"/>
    <property type="match status" value="2"/>
</dbReference>
<dbReference type="Pfam" id="PF00582">
    <property type="entry name" value="Usp"/>
    <property type="match status" value="2"/>
</dbReference>
<dbReference type="InterPro" id="IPR006015">
    <property type="entry name" value="Universal_stress_UspA"/>
</dbReference>
<sequence>MDAPATALRDHVVVGTDGSPPAMAALDRAATEALRRAVPLEIVHGWSWGGAYEPTDDSSAILDAALRRVAGQHPALPVVTTSVPEDAASVLVRRSGDASLTVLGTRGRGGFTGLLLGSVTLRVAAHCHSPLLVVRGTTDRPEQSREPTVVLGVRSAADPAATAFAFEEAARQHARLLAVHARPGPAGSQSGDSPAAAEQAAEPPDRAVSEWRATYPHVDVEARTVRGDPARTLVEATQAATAIVIAVHRRTTGLGMQLGPITHALLQHSHAPVALVPTGARSA</sequence>
<dbReference type="AlphaFoldDB" id="A0A7H8N3L4"/>
<evidence type="ECO:0000256" key="1">
    <source>
        <dbReference type="ARBA" id="ARBA00008791"/>
    </source>
</evidence>
<dbReference type="SUPFAM" id="SSF52402">
    <property type="entry name" value="Adenine nucleotide alpha hydrolases-like"/>
    <property type="match status" value="2"/>
</dbReference>
<dbReference type="Proteomes" id="UP000509303">
    <property type="component" value="Chromosome"/>
</dbReference>
<dbReference type="InterPro" id="IPR006016">
    <property type="entry name" value="UspA"/>
</dbReference>
<gene>
    <name evidence="4" type="ORF">HUT08_02530</name>
</gene>
<keyword evidence="5" id="KW-1185">Reference proteome</keyword>
<evidence type="ECO:0000259" key="3">
    <source>
        <dbReference type="Pfam" id="PF00582"/>
    </source>
</evidence>
<evidence type="ECO:0000313" key="4">
    <source>
        <dbReference type="EMBL" id="QKW48608.1"/>
    </source>
</evidence>
<feature type="domain" description="UspA" evidence="3">
    <location>
        <begin position="148"/>
        <end position="277"/>
    </location>
</feature>
<accession>A0A7H8N3L4</accession>
<dbReference type="PANTHER" id="PTHR46268:SF6">
    <property type="entry name" value="UNIVERSAL STRESS PROTEIN UP12"/>
    <property type="match status" value="1"/>
</dbReference>
<feature type="domain" description="UspA" evidence="3">
    <location>
        <begin position="10"/>
        <end position="135"/>
    </location>
</feature>